<evidence type="ECO:0000256" key="10">
    <source>
        <dbReference type="ARBA" id="ARBA00023237"/>
    </source>
</evidence>
<dbReference type="PANTHER" id="PTHR32552:SF81">
    <property type="entry name" value="TONB-DEPENDENT OUTER MEMBRANE RECEPTOR"/>
    <property type="match status" value="1"/>
</dbReference>
<accession>A0A3N2DMY0</accession>
<dbReference type="Gene3D" id="2.40.170.20">
    <property type="entry name" value="TonB-dependent receptor, beta-barrel domain"/>
    <property type="match status" value="2"/>
</dbReference>
<dbReference type="GO" id="GO:0009279">
    <property type="term" value="C:cell outer membrane"/>
    <property type="evidence" value="ECO:0007669"/>
    <property type="project" value="UniProtKB-SubCell"/>
</dbReference>
<evidence type="ECO:0000256" key="9">
    <source>
        <dbReference type="ARBA" id="ARBA00023136"/>
    </source>
</evidence>
<evidence type="ECO:0000256" key="2">
    <source>
        <dbReference type="ARBA" id="ARBA00022448"/>
    </source>
</evidence>
<keyword evidence="10 11" id="KW-0998">Cell outer membrane</keyword>
<dbReference type="InterPro" id="IPR039426">
    <property type="entry name" value="TonB-dep_rcpt-like"/>
</dbReference>
<evidence type="ECO:0000256" key="8">
    <source>
        <dbReference type="ARBA" id="ARBA00023077"/>
    </source>
</evidence>
<evidence type="ECO:0000256" key="11">
    <source>
        <dbReference type="PROSITE-ProRule" id="PRU01360"/>
    </source>
</evidence>
<name>A0A3N2DMY0_9GAMM</name>
<sequence length="768" mass="83448">MADSLVLEEVIVVGEKRAQSIQDVAGSISAISSSALDELAITDFSQIQEVATGLTMDKADSRKQAIAMRGISVDSNSTGSAPIDVYWNDMAVRTNVAFQALYDIEQVEILKGPQGTLQGNTSPGGAIHLYSKKPEIGATDGRLLQSFSDNGGSNSQFALNLPISSDKLAIRVAGVYDDNEGQEIKNIKNGQKEGHRSSAGRIGVKFQPTDSFDATLTYDYLRSEHEQPEAVFGQLGEGVLPSAAAQAQYLGGKLQALDPSMPGYATMLQNLGLGLVAAQGVLNPAYDRGQYDKEDRIALGDTKVVTSALNRLTTLEMNYEAVGHIFTSVSGKQDNVQDDIRDDSVLGSPPGAPTVANNNNSTYDTKTQEFRVANAEGQFWDYIAGFYYENLKSYTYYDGYYSGVKASSTQIPIETTVKAIFTHNTLHLSDSTALEIGLRYQELERNQRADVYVAPFDLSSAPYLSLLDEQYVNKESDALTGTLRLSQHLSESVMVYGAYNRAYRPGGITITPDQLNDDALLFDEETSDTIELGVKTMLMGGRLQLNGSAYYQVFDGFQAYNESVVYVTGQGAIDNVKGGVSHNGDATVMGLEGDVSFVATDNWYIGGSASYVDATFDSGEQGPCVDASSLDLTDVGSVAMCDIGGNKLAPEPEWSISLNSEYALAVGDLGEYYLRGLYKYQGERQYDLLKDGDIDGYGVLNLYTGLRAVDGQWDVTLWVKNLTDEQRLARSSNYEYVPFLGDVQSEFRKAVMIPGRTVGLSLAYNFEL</sequence>
<dbReference type="Pfam" id="PF07715">
    <property type="entry name" value="Plug"/>
    <property type="match status" value="1"/>
</dbReference>
<comment type="subcellular location">
    <subcellularLocation>
        <location evidence="1 11">Cell outer membrane</location>
        <topology evidence="1 11">Multi-pass membrane protein</topology>
    </subcellularLocation>
</comment>
<dbReference type="InterPro" id="IPR036942">
    <property type="entry name" value="Beta-barrel_TonB_sf"/>
</dbReference>
<evidence type="ECO:0000256" key="7">
    <source>
        <dbReference type="ARBA" id="ARBA00023065"/>
    </source>
</evidence>
<keyword evidence="3 11" id="KW-1134">Transmembrane beta strand</keyword>
<keyword evidence="14" id="KW-1185">Reference proteome</keyword>
<dbReference type="Proteomes" id="UP000275394">
    <property type="component" value="Unassembled WGS sequence"/>
</dbReference>
<comment type="similarity">
    <text evidence="11">Belongs to the TonB-dependent receptor family.</text>
</comment>
<evidence type="ECO:0000256" key="3">
    <source>
        <dbReference type="ARBA" id="ARBA00022452"/>
    </source>
</evidence>
<keyword evidence="4" id="KW-0410">Iron transport</keyword>
<dbReference type="GO" id="GO:0006826">
    <property type="term" value="P:iron ion transport"/>
    <property type="evidence" value="ECO:0007669"/>
    <property type="project" value="UniProtKB-KW"/>
</dbReference>
<dbReference type="PANTHER" id="PTHR32552">
    <property type="entry name" value="FERRICHROME IRON RECEPTOR-RELATED"/>
    <property type="match status" value="1"/>
</dbReference>
<evidence type="ECO:0000313" key="14">
    <source>
        <dbReference type="Proteomes" id="UP000275394"/>
    </source>
</evidence>
<keyword evidence="2 11" id="KW-0813">Transport</keyword>
<dbReference type="InterPro" id="IPR012910">
    <property type="entry name" value="Plug_dom"/>
</dbReference>
<keyword evidence="8" id="KW-0798">TonB box</keyword>
<keyword evidence="13" id="KW-0675">Receptor</keyword>
<keyword evidence="7" id="KW-0406">Ion transport</keyword>
<dbReference type="PROSITE" id="PS52016">
    <property type="entry name" value="TONB_DEPENDENT_REC_3"/>
    <property type="match status" value="1"/>
</dbReference>
<dbReference type="AlphaFoldDB" id="A0A3N2DMY0"/>
<keyword evidence="5 11" id="KW-0812">Transmembrane</keyword>
<evidence type="ECO:0000313" key="13">
    <source>
        <dbReference type="EMBL" id="ROS01009.1"/>
    </source>
</evidence>
<evidence type="ECO:0000259" key="12">
    <source>
        <dbReference type="Pfam" id="PF07715"/>
    </source>
</evidence>
<reference evidence="13 14" key="1">
    <citation type="submission" date="2018-11" db="EMBL/GenBank/DDBJ databases">
        <title>Genomic Encyclopedia of Type Strains, Phase IV (KMG-IV): sequencing the most valuable type-strain genomes for metagenomic binning, comparative biology and taxonomic classification.</title>
        <authorList>
            <person name="Goeker M."/>
        </authorList>
    </citation>
    <scope>NUCLEOTIDE SEQUENCE [LARGE SCALE GENOMIC DNA]</scope>
    <source>
        <strain evidence="13 14">DSM 100316</strain>
    </source>
</reference>
<keyword evidence="9 11" id="KW-0472">Membrane</keyword>
<evidence type="ECO:0000256" key="6">
    <source>
        <dbReference type="ARBA" id="ARBA00023004"/>
    </source>
</evidence>
<evidence type="ECO:0000256" key="5">
    <source>
        <dbReference type="ARBA" id="ARBA00022692"/>
    </source>
</evidence>
<evidence type="ECO:0000256" key="4">
    <source>
        <dbReference type="ARBA" id="ARBA00022496"/>
    </source>
</evidence>
<dbReference type="EMBL" id="RKHR01000004">
    <property type="protein sequence ID" value="ROS01009.1"/>
    <property type="molecule type" value="Genomic_DNA"/>
</dbReference>
<evidence type="ECO:0000256" key="1">
    <source>
        <dbReference type="ARBA" id="ARBA00004571"/>
    </source>
</evidence>
<dbReference type="SUPFAM" id="SSF56935">
    <property type="entry name" value="Porins"/>
    <property type="match status" value="1"/>
</dbReference>
<keyword evidence="6" id="KW-0408">Iron</keyword>
<feature type="domain" description="TonB-dependent receptor plug" evidence="12">
    <location>
        <begin position="21"/>
        <end position="126"/>
    </location>
</feature>
<gene>
    <name evidence="13" type="ORF">EDC56_1432</name>
</gene>
<organism evidence="13 14">
    <name type="scientific">Sinobacterium caligoides</name>
    <dbReference type="NCBI Taxonomy" id="933926"/>
    <lineage>
        <taxon>Bacteria</taxon>
        <taxon>Pseudomonadati</taxon>
        <taxon>Pseudomonadota</taxon>
        <taxon>Gammaproteobacteria</taxon>
        <taxon>Cellvibrionales</taxon>
        <taxon>Spongiibacteraceae</taxon>
        <taxon>Sinobacterium</taxon>
    </lineage>
</organism>
<comment type="caution">
    <text evidence="13">The sequence shown here is derived from an EMBL/GenBank/DDBJ whole genome shotgun (WGS) entry which is preliminary data.</text>
</comment>
<protein>
    <submittedName>
        <fullName evidence="13">Outer membrane receptor protein involved in Fe transport</fullName>
    </submittedName>
</protein>
<proteinExistence type="inferred from homology"/>